<dbReference type="Proteomes" id="UP000445144">
    <property type="component" value="Unassembled WGS sequence"/>
</dbReference>
<proteinExistence type="predicted"/>
<keyword evidence="2" id="KW-1185">Reference proteome</keyword>
<protein>
    <submittedName>
        <fullName evidence="1">Uncharacterized protein</fullName>
    </submittedName>
</protein>
<dbReference type="EMBL" id="CACVBR010000027">
    <property type="protein sequence ID" value="CAA7196605.1"/>
    <property type="molecule type" value="Genomic_DNA"/>
</dbReference>
<name>A0A6N4XDB6_9FLAO</name>
<evidence type="ECO:0000313" key="1">
    <source>
        <dbReference type="EMBL" id="CAA7196605.1"/>
    </source>
</evidence>
<evidence type="ECO:0000313" key="2">
    <source>
        <dbReference type="Proteomes" id="UP000445144"/>
    </source>
</evidence>
<accession>A0A6N4XDB6</accession>
<sequence length="47" mass="5565">MKRQYYFSSIFEINECTEKTKTLPILYLIPINTNDFILKIYFSPGGN</sequence>
<organism evidence="1 2">
    <name type="scientific">Chryseobacterium potabilaquae</name>
    <dbReference type="NCBI Taxonomy" id="2675057"/>
    <lineage>
        <taxon>Bacteria</taxon>
        <taxon>Pseudomonadati</taxon>
        <taxon>Bacteroidota</taxon>
        <taxon>Flavobacteriia</taxon>
        <taxon>Flavobacteriales</taxon>
        <taxon>Weeksellaceae</taxon>
        <taxon>Chryseobacterium group</taxon>
        <taxon>Chryseobacterium</taxon>
    </lineage>
</organism>
<reference evidence="1 2" key="1">
    <citation type="submission" date="2020-01" db="EMBL/GenBank/DDBJ databases">
        <authorList>
            <person name="Rodrigo-Torres L."/>
            <person name="Arahal R. D."/>
            <person name="Lucena T."/>
        </authorList>
    </citation>
    <scope>NUCLEOTIDE SEQUENCE [LARGE SCALE GENOMIC DNA]</scope>
    <source>
        <strain evidence="1 2">CECT 9293</strain>
    </source>
</reference>
<gene>
    <name evidence="1" type="ORF">CHRY9293_02685</name>
</gene>
<dbReference type="AlphaFoldDB" id="A0A6N4XDB6"/>